<accession>A0A512ANX6</accession>
<name>A0A512ANX6_9SPHN</name>
<sequence length="103" mass="10770">MLLPLGQPSELFDELVGTLGNEGKPNPPNCALAFVAASEPQATMPIAALSLRRRDGRDVFISNGTPEMHVDAGSGLIRSFAAAAWPLLSGEDCIADEPDTAHA</sequence>
<evidence type="ECO:0000313" key="1">
    <source>
        <dbReference type="EMBL" id="GEO01396.1"/>
    </source>
</evidence>
<dbReference type="AlphaFoldDB" id="A0A512ANX6"/>
<organism evidence="1 2">
    <name type="scientific">Novosphingobium sediminis</name>
    <dbReference type="NCBI Taxonomy" id="707214"/>
    <lineage>
        <taxon>Bacteria</taxon>
        <taxon>Pseudomonadati</taxon>
        <taxon>Pseudomonadota</taxon>
        <taxon>Alphaproteobacteria</taxon>
        <taxon>Sphingomonadales</taxon>
        <taxon>Sphingomonadaceae</taxon>
        <taxon>Novosphingobium</taxon>
    </lineage>
</organism>
<dbReference type="EMBL" id="BJYR01000021">
    <property type="protein sequence ID" value="GEO01396.1"/>
    <property type="molecule type" value="Genomic_DNA"/>
</dbReference>
<protein>
    <submittedName>
        <fullName evidence="1">Uncharacterized protein</fullName>
    </submittedName>
</protein>
<comment type="caution">
    <text evidence="1">The sequence shown here is derived from an EMBL/GenBank/DDBJ whole genome shotgun (WGS) entry which is preliminary data.</text>
</comment>
<reference evidence="1 2" key="1">
    <citation type="submission" date="2019-07" db="EMBL/GenBank/DDBJ databases">
        <title>Whole genome shotgun sequence of Novosphingobium sediminis NBRC 106119.</title>
        <authorList>
            <person name="Hosoyama A."/>
            <person name="Uohara A."/>
            <person name="Ohji S."/>
            <person name="Ichikawa N."/>
        </authorList>
    </citation>
    <scope>NUCLEOTIDE SEQUENCE [LARGE SCALE GENOMIC DNA]</scope>
    <source>
        <strain evidence="1 2">NBRC 106119</strain>
    </source>
</reference>
<dbReference type="Proteomes" id="UP000321464">
    <property type="component" value="Unassembled WGS sequence"/>
</dbReference>
<gene>
    <name evidence="1" type="ORF">NSE01_32280</name>
</gene>
<proteinExistence type="predicted"/>
<evidence type="ECO:0000313" key="2">
    <source>
        <dbReference type="Proteomes" id="UP000321464"/>
    </source>
</evidence>
<keyword evidence="2" id="KW-1185">Reference proteome</keyword>